<organism evidence="2 3">
    <name type="scientific">Magnaporthiopsis poae (strain ATCC 64411 / 73-15)</name>
    <name type="common">Kentucky bluegrass fungus</name>
    <name type="synonym">Magnaporthe poae</name>
    <dbReference type="NCBI Taxonomy" id="644358"/>
    <lineage>
        <taxon>Eukaryota</taxon>
        <taxon>Fungi</taxon>
        <taxon>Dikarya</taxon>
        <taxon>Ascomycota</taxon>
        <taxon>Pezizomycotina</taxon>
        <taxon>Sordariomycetes</taxon>
        <taxon>Sordariomycetidae</taxon>
        <taxon>Magnaporthales</taxon>
        <taxon>Magnaporthaceae</taxon>
        <taxon>Magnaporthiopsis</taxon>
    </lineage>
</organism>
<dbReference type="EnsemblFungi" id="MAPG_04149T0">
    <property type="protein sequence ID" value="MAPG_04149T0"/>
    <property type="gene ID" value="MAPG_04149"/>
</dbReference>
<reference evidence="2" key="5">
    <citation type="submission" date="2015-06" db="UniProtKB">
        <authorList>
            <consortium name="EnsemblFungi"/>
        </authorList>
    </citation>
    <scope>IDENTIFICATION</scope>
    <source>
        <strain evidence="2">ATCC 64411</strain>
    </source>
</reference>
<reference evidence="3" key="2">
    <citation type="submission" date="2010-05" db="EMBL/GenBank/DDBJ databases">
        <title>The genome sequence of Magnaporthe poae strain ATCC 64411.</title>
        <authorList>
            <person name="Ma L.-J."/>
            <person name="Dead R."/>
            <person name="Young S."/>
            <person name="Zeng Q."/>
            <person name="Koehrsen M."/>
            <person name="Alvarado L."/>
            <person name="Berlin A."/>
            <person name="Chapman S.B."/>
            <person name="Chen Z."/>
            <person name="Freedman E."/>
            <person name="Gellesch M."/>
            <person name="Goldberg J."/>
            <person name="Griggs A."/>
            <person name="Gujja S."/>
            <person name="Heilman E.R."/>
            <person name="Heiman D."/>
            <person name="Hepburn T."/>
            <person name="Howarth C."/>
            <person name="Jen D."/>
            <person name="Larson L."/>
            <person name="Mehta T."/>
            <person name="Neiman D."/>
            <person name="Pearson M."/>
            <person name="Roberts A."/>
            <person name="Saif S."/>
            <person name="Shea T."/>
            <person name="Shenoy N."/>
            <person name="Sisk P."/>
            <person name="Stolte C."/>
            <person name="Sykes S."/>
            <person name="Walk T."/>
            <person name="White J."/>
            <person name="Yandava C."/>
            <person name="Haas B."/>
            <person name="Nusbaum C."/>
            <person name="Birren B."/>
        </authorList>
    </citation>
    <scope>NUCLEOTIDE SEQUENCE [LARGE SCALE GENOMIC DNA]</scope>
    <source>
        <strain evidence="3">ATCC 64411 / 73-15</strain>
    </source>
</reference>
<dbReference type="EMBL" id="ADBL01000983">
    <property type="status" value="NOT_ANNOTATED_CDS"/>
    <property type="molecule type" value="Genomic_DNA"/>
</dbReference>
<dbReference type="VEuPathDB" id="FungiDB:MAPG_04149"/>
<reference evidence="1" key="1">
    <citation type="submission" date="2010-05" db="EMBL/GenBank/DDBJ databases">
        <title>The Genome Sequence of Magnaporthe poae strain ATCC 64411.</title>
        <authorList>
            <consortium name="The Broad Institute Genome Sequencing Platform"/>
            <consortium name="Broad Institute Genome Sequencing Center for Infectious Disease"/>
            <person name="Ma L.-J."/>
            <person name="Dead R."/>
            <person name="Young S."/>
            <person name="Zeng Q."/>
            <person name="Koehrsen M."/>
            <person name="Alvarado L."/>
            <person name="Berlin A."/>
            <person name="Chapman S.B."/>
            <person name="Chen Z."/>
            <person name="Freedman E."/>
            <person name="Gellesch M."/>
            <person name="Goldberg J."/>
            <person name="Griggs A."/>
            <person name="Gujja S."/>
            <person name="Heilman E.R."/>
            <person name="Heiman D."/>
            <person name="Hepburn T."/>
            <person name="Howarth C."/>
            <person name="Jen D."/>
            <person name="Larson L."/>
            <person name="Mehta T."/>
            <person name="Neiman D."/>
            <person name="Pearson M."/>
            <person name="Roberts A."/>
            <person name="Saif S."/>
            <person name="Shea T."/>
            <person name="Shenoy N."/>
            <person name="Sisk P."/>
            <person name="Stolte C."/>
            <person name="Sykes S."/>
            <person name="Walk T."/>
            <person name="White J."/>
            <person name="Yandava C."/>
            <person name="Haas B."/>
            <person name="Nusbaum C."/>
            <person name="Birren B."/>
        </authorList>
    </citation>
    <scope>NUCLEOTIDE SEQUENCE</scope>
    <source>
        <strain evidence="1">ATCC 64411</strain>
    </source>
</reference>
<dbReference type="AlphaFoldDB" id="A0A0C4DVY2"/>
<dbReference type="EMBL" id="GL876968">
    <property type="protein sequence ID" value="KLU85118.1"/>
    <property type="molecule type" value="Genomic_DNA"/>
</dbReference>
<keyword evidence="3" id="KW-1185">Reference proteome</keyword>
<proteinExistence type="predicted"/>
<accession>A0A0C4DVY2</accession>
<dbReference type="Proteomes" id="UP000011715">
    <property type="component" value="Unassembled WGS sequence"/>
</dbReference>
<evidence type="ECO:0000313" key="3">
    <source>
        <dbReference type="Proteomes" id="UP000011715"/>
    </source>
</evidence>
<sequence length="202" mass="22312">MGNFVSVVQICKPLLPADEALISGQVYHASSRSRQLFPAGAAFRSVASRIHVVSNDIDSLPVLKGKSDVTHDRNLPPLWNPLSSTNSVHDSPQAEVFLCESRQLRVTSPFARYRWLATSPSRLTAQFRMCLDLQHEPRCIHKCPSTNISGYNRRLFATVHATAPSCDATRAISARLSVPCSYVGADFDEAAKDTGREFREPT</sequence>
<evidence type="ECO:0000313" key="1">
    <source>
        <dbReference type="EMBL" id="KLU85118.1"/>
    </source>
</evidence>
<reference evidence="1" key="3">
    <citation type="submission" date="2011-03" db="EMBL/GenBank/DDBJ databases">
        <title>Annotation of Magnaporthe poae ATCC 64411.</title>
        <authorList>
            <person name="Ma L.-J."/>
            <person name="Dead R."/>
            <person name="Young S.K."/>
            <person name="Zeng Q."/>
            <person name="Gargeya S."/>
            <person name="Fitzgerald M."/>
            <person name="Haas B."/>
            <person name="Abouelleil A."/>
            <person name="Alvarado L."/>
            <person name="Arachchi H.M."/>
            <person name="Berlin A."/>
            <person name="Brown A."/>
            <person name="Chapman S.B."/>
            <person name="Chen Z."/>
            <person name="Dunbar C."/>
            <person name="Freedman E."/>
            <person name="Gearin G."/>
            <person name="Gellesch M."/>
            <person name="Goldberg J."/>
            <person name="Griggs A."/>
            <person name="Gujja S."/>
            <person name="Heiman D."/>
            <person name="Howarth C."/>
            <person name="Larson L."/>
            <person name="Lui A."/>
            <person name="MacDonald P.J.P."/>
            <person name="Mehta T."/>
            <person name="Montmayeur A."/>
            <person name="Murphy C."/>
            <person name="Neiman D."/>
            <person name="Pearson M."/>
            <person name="Priest M."/>
            <person name="Roberts A."/>
            <person name="Saif S."/>
            <person name="Shea T."/>
            <person name="Shenoy N."/>
            <person name="Sisk P."/>
            <person name="Stolte C."/>
            <person name="Sykes S."/>
            <person name="Yandava C."/>
            <person name="Wortman J."/>
            <person name="Nusbaum C."/>
            <person name="Birren B."/>
        </authorList>
    </citation>
    <scope>NUCLEOTIDE SEQUENCE</scope>
    <source>
        <strain evidence="1">ATCC 64411</strain>
    </source>
</reference>
<gene>
    <name evidence="1" type="ORF">MAPG_04149</name>
</gene>
<reference evidence="2" key="4">
    <citation type="journal article" date="2015" name="G3 (Bethesda)">
        <title>Genome sequences of three phytopathogenic species of the Magnaporthaceae family of fungi.</title>
        <authorList>
            <person name="Okagaki L.H."/>
            <person name="Nunes C.C."/>
            <person name="Sailsbery J."/>
            <person name="Clay B."/>
            <person name="Brown D."/>
            <person name="John T."/>
            <person name="Oh Y."/>
            <person name="Young N."/>
            <person name="Fitzgerald M."/>
            <person name="Haas B.J."/>
            <person name="Zeng Q."/>
            <person name="Young S."/>
            <person name="Adiconis X."/>
            <person name="Fan L."/>
            <person name="Levin J.Z."/>
            <person name="Mitchell T.K."/>
            <person name="Okubara P.A."/>
            <person name="Farman M.L."/>
            <person name="Kohn L.M."/>
            <person name="Birren B."/>
            <person name="Ma L.-J."/>
            <person name="Dean R.A."/>
        </authorList>
    </citation>
    <scope>NUCLEOTIDE SEQUENCE</scope>
    <source>
        <strain evidence="2">ATCC 64411 / 73-15</strain>
    </source>
</reference>
<protein>
    <submittedName>
        <fullName evidence="1 2">Uncharacterized protein</fullName>
    </submittedName>
</protein>
<evidence type="ECO:0000313" key="2">
    <source>
        <dbReference type="EnsemblFungi" id="MAPG_04149T0"/>
    </source>
</evidence>
<name>A0A0C4DVY2_MAGP6</name>